<evidence type="ECO:0000313" key="2">
    <source>
        <dbReference type="Proteomes" id="UP000886998"/>
    </source>
</evidence>
<proteinExistence type="predicted"/>
<keyword evidence="2" id="KW-1185">Reference proteome</keyword>
<organism evidence="1 2">
    <name type="scientific">Trichonephila inaurata madagascariensis</name>
    <dbReference type="NCBI Taxonomy" id="2747483"/>
    <lineage>
        <taxon>Eukaryota</taxon>
        <taxon>Metazoa</taxon>
        <taxon>Ecdysozoa</taxon>
        <taxon>Arthropoda</taxon>
        <taxon>Chelicerata</taxon>
        <taxon>Arachnida</taxon>
        <taxon>Araneae</taxon>
        <taxon>Araneomorphae</taxon>
        <taxon>Entelegynae</taxon>
        <taxon>Araneoidea</taxon>
        <taxon>Nephilidae</taxon>
        <taxon>Trichonephila</taxon>
        <taxon>Trichonephila inaurata</taxon>
    </lineage>
</organism>
<evidence type="ECO:0000313" key="1">
    <source>
        <dbReference type="EMBL" id="GFY65579.1"/>
    </source>
</evidence>
<dbReference type="AlphaFoldDB" id="A0A8X6Y9N3"/>
<dbReference type="EMBL" id="BMAV01015566">
    <property type="protein sequence ID" value="GFY65579.1"/>
    <property type="molecule type" value="Genomic_DNA"/>
</dbReference>
<dbReference type="Proteomes" id="UP000886998">
    <property type="component" value="Unassembled WGS sequence"/>
</dbReference>
<gene>
    <name evidence="1" type="ORF">TNIN_430351</name>
</gene>
<sequence length="188" mass="21668">MDPQRILDMVSIQGRIPHFPYHRKDEWFLPFKLFNCFGAKNNQERIFSWQKVKCFPWLTFLSKLAFCNQERKLLKVTERVAQKNINATLGEIKGSNNFTKCGISIDGTWQRSGYSSLNGYVATASNLDKLEWVQLYAASHPGLRNRCPRDLVLYEADLQPLTLRSDIYWLNNLPSSSVTVTSTEPLFG</sequence>
<name>A0A8X6Y9N3_9ARAC</name>
<dbReference type="OrthoDB" id="6427993at2759"/>
<protein>
    <submittedName>
        <fullName evidence="1">Uncharacterized protein</fullName>
    </submittedName>
</protein>
<accession>A0A8X6Y9N3</accession>
<comment type="caution">
    <text evidence="1">The sequence shown here is derived from an EMBL/GenBank/DDBJ whole genome shotgun (WGS) entry which is preliminary data.</text>
</comment>
<reference evidence="1" key="1">
    <citation type="submission" date="2020-08" db="EMBL/GenBank/DDBJ databases">
        <title>Multicomponent nature underlies the extraordinary mechanical properties of spider dragline silk.</title>
        <authorList>
            <person name="Kono N."/>
            <person name="Nakamura H."/>
            <person name="Mori M."/>
            <person name="Yoshida Y."/>
            <person name="Ohtoshi R."/>
            <person name="Malay A.D."/>
            <person name="Moran D.A.P."/>
            <person name="Tomita M."/>
            <person name="Numata K."/>
            <person name="Arakawa K."/>
        </authorList>
    </citation>
    <scope>NUCLEOTIDE SEQUENCE</scope>
</reference>